<dbReference type="eggNOG" id="COG3843">
    <property type="taxonomic scope" value="Bacteria"/>
</dbReference>
<gene>
    <name evidence="2" type="ORF">CY0110_14725</name>
</gene>
<dbReference type="InterPro" id="IPR005094">
    <property type="entry name" value="Endonuclease_MobA/VirD2"/>
</dbReference>
<dbReference type="RefSeq" id="WP_008278829.1">
    <property type="nucleotide sequence ID" value="NZ_AAXW01000108.1"/>
</dbReference>
<evidence type="ECO:0000313" key="2">
    <source>
        <dbReference type="EMBL" id="EAZ88086.1"/>
    </source>
</evidence>
<comment type="caution">
    <text evidence="2">The sequence shown here is derived from an EMBL/GenBank/DDBJ whole genome shotgun (WGS) entry which is preliminary data.</text>
</comment>
<sequence>MLSKITKGRDFGAVLDYVFSKPKTKILTQNLQGTTNNDRLSEFIEDWQKRPRVKRPVFHASLSVEIGQRLNKTQWKKVIRAYLKEMGFANCQYVAVRHSDQPHDHVHIVANRVTRDGQLVSDSWDYLKSQAVVRRLEQKFNHYGIKPVNSSHQVLESPCTIDEIEAQVDGYKFELQKLIKNTAHNSANFAEFKDKLGNQGVNISFNQNRKGIMYHFYGKRFVGSTLGKAFTEYGLKRYLINRSPQQLQQYQPPTWAIAPSRWLTHDQAKSLYKSYFRQSEKLSDVAKQAKLDGWNWEAIRFILTQSQRYKYLKEKAGRRLALKYLNTVIAYGTQSRGISPNIEYEIQYTHHHLKNLNIAVPLLLKTQNSVKTQNISVGNQLVL</sequence>
<keyword evidence="3" id="KW-1185">Reference proteome</keyword>
<evidence type="ECO:0000313" key="3">
    <source>
        <dbReference type="Proteomes" id="UP000003781"/>
    </source>
</evidence>
<accession>A3IZL3</accession>
<feature type="domain" description="MobA/VirD2-like nuclease" evidence="1">
    <location>
        <begin position="22"/>
        <end position="141"/>
    </location>
</feature>
<evidence type="ECO:0000259" key="1">
    <source>
        <dbReference type="Pfam" id="PF03432"/>
    </source>
</evidence>
<organism evidence="2 3">
    <name type="scientific">Crocosphaera chwakensis CCY0110</name>
    <dbReference type="NCBI Taxonomy" id="391612"/>
    <lineage>
        <taxon>Bacteria</taxon>
        <taxon>Bacillati</taxon>
        <taxon>Cyanobacteriota</taxon>
        <taxon>Cyanophyceae</taxon>
        <taxon>Oscillatoriophycideae</taxon>
        <taxon>Chroococcales</taxon>
        <taxon>Aphanothecaceae</taxon>
        <taxon>Crocosphaera</taxon>
        <taxon>Crocosphaera chwakensis</taxon>
    </lineage>
</organism>
<dbReference type="AlphaFoldDB" id="A3IZL3"/>
<reference evidence="2 3" key="1">
    <citation type="submission" date="2007-03" db="EMBL/GenBank/DDBJ databases">
        <authorList>
            <person name="Stal L."/>
            <person name="Ferriera S."/>
            <person name="Johnson J."/>
            <person name="Kravitz S."/>
            <person name="Beeson K."/>
            <person name="Sutton G."/>
            <person name="Rogers Y.-H."/>
            <person name="Friedman R."/>
            <person name="Frazier M."/>
            <person name="Venter J.C."/>
        </authorList>
    </citation>
    <scope>NUCLEOTIDE SEQUENCE [LARGE SCALE GENOMIC DNA]</scope>
    <source>
        <strain evidence="2 3">CCY0110</strain>
    </source>
</reference>
<dbReference type="Proteomes" id="UP000003781">
    <property type="component" value="Unassembled WGS sequence"/>
</dbReference>
<dbReference type="EMBL" id="AAXW01000108">
    <property type="protein sequence ID" value="EAZ88086.1"/>
    <property type="molecule type" value="Genomic_DNA"/>
</dbReference>
<dbReference type="OrthoDB" id="423968at2"/>
<proteinExistence type="predicted"/>
<dbReference type="Pfam" id="PF03432">
    <property type="entry name" value="Relaxase"/>
    <property type="match status" value="1"/>
</dbReference>
<name>A3IZL3_9CHRO</name>
<protein>
    <submittedName>
        <fullName evidence="2">Mobilization protein</fullName>
    </submittedName>
</protein>